<name>A0ACB8EUV5_9SAUR</name>
<protein>
    <submittedName>
        <fullName evidence="1">Uncharacterized protein</fullName>
    </submittedName>
</protein>
<accession>A0ACB8EUV5</accession>
<keyword evidence="2" id="KW-1185">Reference proteome</keyword>
<proteinExistence type="predicted"/>
<reference evidence="1" key="1">
    <citation type="submission" date="2021-08" db="EMBL/GenBank/DDBJ databases">
        <title>The first chromosome-level gecko genome reveals the dynamic sex chromosomes of Neotropical dwarf geckos (Sphaerodactylidae: Sphaerodactylus).</title>
        <authorList>
            <person name="Pinto B.J."/>
            <person name="Keating S.E."/>
            <person name="Gamble T."/>
        </authorList>
    </citation>
    <scope>NUCLEOTIDE SEQUENCE</scope>
    <source>
        <strain evidence="1">TG3544</strain>
    </source>
</reference>
<evidence type="ECO:0000313" key="2">
    <source>
        <dbReference type="Proteomes" id="UP000827872"/>
    </source>
</evidence>
<organism evidence="1 2">
    <name type="scientific">Sphaerodactylus townsendi</name>
    <dbReference type="NCBI Taxonomy" id="933632"/>
    <lineage>
        <taxon>Eukaryota</taxon>
        <taxon>Metazoa</taxon>
        <taxon>Chordata</taxon>
        <taxon>Craniata</taxon>
        <taxon>Vertebrata</taxon>
        <taxon>Euteleostomi</taxon>
        <taxon>Lepidosauria</taxon>
        <taxon>Squamata</taxon>
        <taxon>Bifurcata</taxon>
        <taxon>Gekkota</taxon>
        <taxon>Sphaerodactylidae</taxon>
        <taxon>Sphaerodactylus</taxon>
    </lineage>
</organism>
<comment type="caution">
    <text evidence="1">The sequence shown here is derived from an EMBL/GenBank/DDBJ whole genome shotgun (WGS) entry which is preliminary data.</text>
</comment>
<dbReference type="Proteomes" id="UP000827872">
    <property type="component" value="Linkage Group LG15"/>
</dbReference>
<evidence type="ECO:0000313" key="1">
    <source>
        <dbReference type="EMBL" id="KAH7996620.1"/>
    </source>
</evidence>
<sequence>MVPDDIFQYMGVVRLLHHFNWTWIGLFAVDDENGDRFLQILMPLLYQNRICCDFTLRTPKRTYTGDLINRISELLDKYTVLVKSKANVYVAYGTPTSMHALRMLVFEAEGALSLFPGKVWITTSQWTFESWTLQRIWDTQVFHGAISFTIHSNNPPRFTKFLQTINPSWAKGDDFIRSFWEEAFGCTLKHADEHEHEPCTGKESLESLPGILFEMSMSGQSYNIYNAVHAVARALHAMYILRANPRKLIEGWRMEFWNVQPWQVHHFLRSIQFNNSVGEMVRFNENKELVTVFDVTNWVTFPNSSFTRVKVGRLDPWASPGQELTLCADQIVWHTSFNQVQPISVCNDSCHPGHSKIKIEGEKFCCYDCALCPAGMIAEQKGKQGEEEFEKCIKG</sequence>
<dbReference type="EMBL" id="CM037628">
    <property type="protein sequence ID" value="KAH7996620.1"/>
    <property type="molecule type" value="Genomic_DNA"/>
</dbReference>
<gene>
    <name evidence="1" type="ORF">K3G42_008671</name>
</gene>